<reference evidence="9 10" key="1">
    <citation type="journal article" date="2018" name="Elife">
        <title>Discovery and characterization of a prevalent human gut bacterial enzyme sufficient for the inactivation of a family of plant toxins.</title>
        <authorList>
            <person name="Koppel N."/>
            <person name="Bisanz J.E."/>
            <person name="Pandelia M.E."/>
            <person name="Turnbaugh P.J."/>
            <person name="Balskus E.P."/>
        </authorList>
    </citation>
    <scope>NUCLEOTIDE SEQUENCE [LARGE SCALE GENOMIC DNA]</scope>
    <source>
        <strain evidence="8 11">16A</strain>
        <strain evidence="7 10">FAA1-1-60AUCSF</strain>
        <strain evidence="6 9">MR1 #12</strain>
        <strain evidence="5 12">W1 BHI 6</strain>
    </source>
</reference>
<protein>
    <submittedName>
        <fullName evidence="7">XRE family transcriptional regulator</fullName>
    </submittedName>
</protein>
<dbReference type="PROSITE" id="PS50943">
    <property type="entry name" value="HTH_CROC1"/>
    <property type="match status" value="1"/>
</dbReference>
<dbReference type="GO" id="GO:0003700">
    <property type="term" value="F:DNA-binding transcription factor activity"/>
    <property type="evidence" value="ECO:0007669"/>
    <property type="project" value="TreeGrafter"/>
</dbReference>
<evidence type="ECO:0000313" key="12">
    <source>
        <dbReference type="Proteomes" id="UP000253970"/>
    </source>
</evidence>
<evidence type="ECO:0000259" key="4">
    <source>
        <dbReference type="PROSITE" id="PS50943"/>
    </source>
</evidence>
<dbReference type="SMART" id="SM00530">
    <property type="entry name" value="HTH_XRE"/>
    <property type="match status" value="1"/>
</dbReference>
<dbReference type="SUPFAM" id="SSF47413">
    <property type="entry name" value="lambda repressor-like DNA-binding domains"/>
    <property type="match status" value="1"/>
</dbReference>
<evidence type="ECO:0000313" key="5">
    <source>
        <dbReference type="EMBL" id="RDB68049.1"/>
    </source>
</evidence>
<comment type="caution">
    <text evidence="7">The sequence shown here is derived from an EMBL/GenBank/DDBJ whole genome shotgun (WGS) entry which is preliminary data.</text>
</comment>
<feature type="domain" description="HTH cro/C1-type" evidence="4">
    <location>
        <begin position="17"/>
        <end position="71"/>
    </location>
</feature>
<dbReference type="Pfam" id="PF01381">
    <property type="entry name" value="HTH_3"/>
    <property type="match status" value="1"/>
</dbReference>
<dbReference type="PANTHER" id="PTHR46797:SF23">
    <property type="entry name" value="HTH-TYPE TRANSCRIPTIONAL REGULATOR SUTR"/>
    <property type="match status" value="1"/>
</dbReference>
<dbReference type="Proteomes" id="UP000253915">
    <property type="component" value="Unassembled WGS sequence"/>
</dbReference>
<dbReference type="GO" id="GO:0003677">
    <property type="term" value="F:DNA binding"/>
    <property type="evidence" value="ECO:0007669"/>
    <property type="project" value="UniProtKB-KW"/>
</dbReference>
<evidence type="ECO:0000256" key="2">
    <source>
        <dbReference type="ARBA" id="ARBA00023125"/>
    </source>
</evidence>
<dbReference type="Proteomes" id="UP000253970">
    <property type="component" value="Unassembled WGS sequence"/>
</dbReference>
<keyword evidence="1" id="KW-0805">Transcription regulation</keyword>
<dbReference type="Gene3D" id="1.10.260.40">
    <property type="entry name" value="lambda repressor-like DNA-binding domains"/>
    <property type="match status" value="1"/>
</dbReference>
<dbReference type="EMBL" id="PPTU01000024">
    <property type="protein sequence ID" value="RDB68049.1"/>
    <property type="molecule type" value="Genomic_DNA"/>
</dbReference>
<evidence type="ECO:0000313" key="9">
    <source>
        <dbReference type="Proteomes" id="UP000253752"/>
    </source>
</evidence>
<dbReference type="GO" id="GO:0005829">
    <property type="term" value="C:cytosol"/>
    <property type="evidence" value="ECO:0007669"/>
    <property type="project" value="TreeGrafter"/>
</dbReference>
<evidence type="ECO:0000313" key="10">
    <source>
        <dbReference type="Proteomes" id="UP000253857"/>
    </source>
</evidence>
<evidence type="ECO:0000313" key="11">
    <source>
        <dbReference type="Proteomes" id="UP000253915"/>
    </source>
</evidence>
<evidence type="ECO:0000313" key="8">
    <source>
        <dbReference type="EMBL" id="RDC35060.1"/>
    </source>
</evidence>
<evidence type="ECO:0000256" key="3">
    <source>
        <dbReference type="ARBA" id="ARBA00023163"/>
    </source>
</evidence>
<evidence type="ECO:0000256" key="1">
    <source>
        <dbReference type="ARBA" id="ARBA00023015"/>
    </source>
</evidence>
<accession>A0A369NDP8</accession>
<name>A0A369NDP8_EGGLN</name>
<dbReference type="Proteomes" id="UP000253752">
    <property type="component" value="Unassembled WGS sequence"/>
</dbReference>
<dbReference type="InterPro" id="IPR050807">
    <property type="entry name" value="TransReg_Diox_bact_type"/>
</dbReference>
<dbReference type="RefSeq" id="WP_035579227.1">
    <property type="nucleotide sequence ID" value="NZ_CABMOO010000023.1"/>
</dbReference>
<dbReference type="AlphaFoldDB" id="A0A369NDP8"/>
<dbReference type="Proteomes" id="UP000253857">
    <property type="component" value="Unassembled WGS sequence"/>
</dbReference>
<evidence type="ECO:0000313" key="6">
    <source>
        <dbReference type="EMBL" id="RDB75617.1"/>
    </source>
</evidence>
<dbReference type="InterPro" id="IPR010982">
    <property type="entry name" value="Lambda_DNA-bd_dom_sf"/>
</dbReference>
<dbReference type="InterPro" id="IPR001387">
    <property type="entry name" value="Cro/C1-type_HTH"/>
</dbReference>
<gene>
    <name evidence="8" type="ORF">C1853_13225</name>
    <name evidence="7" type="ORF">C1871_15875</name>
    <name evidence="6" type="ORF">C1872_13860</name>
    <name evidence="5" type="ORF">C1875_12465</name>
</gene>
<dbReference type="EMBL" id="PPTY01000082">
    <property type="protein sequence ID" value="RDB80042.1"/>
    <property type="molecule type" value="Genomic_DNA"/>
</dbReference>
<sequence length="73" mass="8430">MDDVELNKRRKRLGNAVRVERVEQRLSQERLGRMVGTNQTYISLLEAGEINVTFNKLCRIAEALEVEVSDLVR</sequence>
<dbReference type="PANTHER" id="PTHR46797">
    <property type="entry name" value="HTH-TYPE TRANSCRIPTIONAL REGULATOR"/>
    <property type="match status" value="1"/>
</dbReference>
<dbReference type="CDD" id="cd00093">
    <property type="entry name" value="HTH_XRE"/>
    <property type="match status" value="1"/>
</dbReference>
<proteinExistence type="predicted"/>
<dbReference type="EMBL" id="PPUQ01000024">
    <property type="protein sequence ID" value="RDC35060.1"/>
    <property type="molecule type" value="Genomic_DNA"/>
</dbReference>
<dbReference type="EMBL" id="PPTX01000027">
    <property type="protein sequence ID" value="RDB75617.1"/>
    <property type="molecule type" value="Genomic_DNA"/>
</dbReference>
<evidence type="ECO:0000313" key="7">
    <source>
        <dbReference type="EMBL" id="RDB80042.1"/>
    </source>
</evidence>
<keyword evidence="2" id="KW-0238">DNA-binding</keyword>
<organism evidence="7 10">
    <name type="scientific">Eggerthella lenta</name>
    <name type="common">Eubacterium lentum</name>
    <dbReference type="NCBI Taxonomy" id="84112"/>
    <lineage>
        <taxon>Bacteria</taxon>
        <taxon>Bacillati</taxon>
        <taxon>Actinomycetota</taxon>
        <taxon>Coriobacteriia</taxon>
        <taxon>Eggerthellales</taxon>
        <taxon>Eggerthellaceae</taxon>
        <taxon>Eggerthella</taxon>
    </lineage>
</organism>
<keyword evidence="3" id="KW-0804">Transcription</keyword>